<protein>
    <submittedName>
        <fullName evidence="2">Uncharacterized protein</fullName>
    </submittedName>
</protein>
<keyword evidence="1" id="KW-0812">Transmembrane</keyword>
<reference evidence="2 3" key="1">
    <citation type="journal article" date="2021" name="Elife">
        <title>Chloroplast acquisition without the gene transfer in kleptoplastic sea slugs, Plakobranchus ocellatus.</title>
        <authorList>
            <person name="Maeda T."/>
            <person name="Takahashi S."/>
            <person name="Yoshida T."/>
            <person name="Shimamura S."/>
            <person name="Takaki Y."/>
            <person name="Nagai Y."/>
            <person name="Toyoda A."/>
            <person name="Suzuki Y."/>
            <person name="Arimoto A."/>
            <person name="Ishii H."/>
            <person name="Satoh N."/>
            <person name="Nishiyama T."/>
            <person name="Hasebe M."/>
            <person name="Maruyama T."/>
            <person name="Minagawa J."/>
            <person name="Obokata J."/>
            <person name="Shigenobu S."/>
        </authorList>
    </citation>
    <scope>NUCLEOTIDE SEQUENCE [LARGE SCALE GENOMIC DNA]</scope>
</reference>
<keyword evidence="3" id="KW-1185">Reference proteome</keyword>
<comment type="caution">
    <text evidence="2">The sequence shown here is derived from an EMBL/GenBank/DDBJ whole genome shotgun (WGS) entry which is preliminary data.</text>
</comment>
<accession>A0AAV4DSY4</accession>
<evidence type="ECO:0000313" key="3">
    <source>
        <dbReference type="Proteomes" id="UP000735302"/>
    </source>
</evidence>
<keyword evidence="1" id="KW-1133">Transmembrane helix</keyword>
<feature type="transmembrane region" description="Helical" evidence="1">
    <location>
        <begin position="23"/>
        <end position="45"/>
    </location>
</feature>
<name>A0AAV4DSY4_9GAST</name>
<keyword evidence="1" id="KW-0472">Membrane</keyword>
<proteinExistence type="predicted"/>
<evidence type="ECO:0000256" key="1">
    <source>
        <dbReference type="SAM" id="Phobius"/>
    </source>
</evidence>
<dbReference type="AlphaFoldDB" id="A0AAV4DSY4"/>
<gene>
    <name evidence="2" type="ORF">PoB_007376500</name>
</gene>
<evidence type="ECO:0000313" key="2">
    <source>
        <dbReference type="EMBL" id="GFO47260.1"/>
    </source>
</evidence>
<sequence>MLKTLDHYNIAPKLTPDSPLRTWALYILLLVHVVITSNVSAYLAFDNSEPQFSVLRTIMK</sequence>
<dbReference type="Proteomes" id="UP000735302">
    <property type="component" value="Unassembled WGS sequence"/>
</dbReference>
<dbReference type="EMBL" id="BLXT01008287">
    <property type="protein sequence ID" value="GFO47260.1"/>
    <property type="molecule type" value="Genomic_DNA"/>
</dbReference>
<organism evidence="2 3">
    <name type="scientific">Plakobranchus ocellatus</name>
    <dbReference type="NCBI Taxonomy" id="259542"/>
    <lineage>
        <taxon>Eukaryota</taxon>
        <taxon>Metazoa</taxon>
        <taxon>Spiralia</taxon>
        <taxon>Lophotrochozoa</taxon>
        <taxon>Mollusca</taxon>
        <taxon>Gastropoda</taxon>
        <taxon>Heterobranchia</taxon>
        <taxon>Euthyneura</taxon>
        <taxon>Panpulmonata</taxon>
        <taxon>Sacoglossa</taxon>
        <taxon>Placobranchoidea</taxon>
        <taxon>Plakobranchidae</taxon>
        <taxon>Plakobranchus</taxon>
    </lineage>
</organism>